<comment type="function">
    <text evidence="1 9">Accessory subunit of the mitochondrial membrane respiratory chain NADH dehydrogenase (Complex I), that is believed not to be involved in catalysis. Complex I functions in the transfer of electrons from NADH to the respiratory chain. The immediate electron acceptor for the enzyme is believed to be ubiquinone.</text>
</comment>
<evidence type="ECO:0000256" key="1">
    <source>
        <dbReference type="ARBA" id="ARBA00003195"/>
    </source>
</evidence>
<dbReference type="VEuPathDB" id="FungiDB:BCV72DRAFT_337449"/>
<reference evidence="11 12" key="1">
    <citation type="journal article" date="2016" name="Proc. Natl. Acad. Sci. U.S.A.">
        <title>Lipid metabolic changes in an early divergent fungus govern the establishment of a mutualistic symbiosis with endobacteria.</title>
        <authorList>
            <person name="Lastovetsky O.A."/>
            <person name="Gaspar M.L."/>
            <person name="Mondo S.J."/>
            <person name="LaButti K.M."/>
            <person name="Sandor L."/>
            <person name="Grigoriev I.V."/>
            <person name="Henry S.A."/>
            <person name="Pawlowska T.E."/>
        </authorList>
    </citation>
    <scope>NUCLEOTIDE SEQUENCE [LARGE SCALE GENOMIC DNA]</scope>
    <source>
        <strain evidence="11 12">ATCC 11559</strain>
    </source>
</reference>
<evidence type="ECO:0000256" key="2">
    <source>
        <dbReference type="ARBA" id="ARBA00010705"/>
    </source>
</evidence>
<dbReference type="Proteomes" id="UP000242381">
    <property type="component" value="Unassembled WGS sequence"/>
</dbReference>
<keyword evidence="4 9" id="KW-0679">Respiratory chain</keyword>
<dbReference type="PANTHER" id="PTHR13344:SF0">
    <property type="entry name" value="NADH DEHYDROGENASE [UBIQUINONE] 1 ALPHA SUBCOMPLEX SUBUNIT 8"/>
    <property type="match status" value="1"/>
</dbReference>
<evidence type="ECO:0000256" key="4">
    <source>
        <dbReference type="ARBA" id="ARBA00022660"/>
    </source>
</evidence>
<evidence type="ECO:0000259" key="10">
    <source>
        <dbReference type="Pfam" id="PF06747"/>
    </source>
</evidence>
<evidence type="ECO:0000256" key="5">
    <source>
        <dbReference type="ARBA" id="ARBA00022737"/>
    </source>
</evidence>
<keyword evidence="6 9" id="KW-0249">Electron transport</keyword>
<evidence type="ECO:0000313" key="12">
    <source>
        <dbReference type="Proteomes" id="UP000242381"/>
    </source>
</evidence>
<dbReference type="OMA" id="FRTHWQC"/>
<keyword evidence="9" id="KW-0999">Mitochondrion inner membrane</keyword>
<proteinExistence type="inferred from homology"/>
<comment type="similarity">
    <text evidence="2 9">Belongs to the complex I NDUFA8 subunit family.</text>
</comment>
<keyword evidence="3 9" id="KW-0813">Transport</keyword>
<dbReference type="PANTHER" id="PTHR13344">
    <property type="entry name" value="NADH-UBIQUINONE OXIDOREDUCTASE"/>
    <property type="match status" value="1"/>
</dbReference>
<dbReference type="EMBL" id="KV921277">
    <property type="protein sequence ID" value="ORE21596.1"/>
    <property type="molecule type" value="Genomic_DNA"/>
</dbReference>
<evidence type="ECO:0000256" key="9">
    <source>
        <dbReference type="PIRNR" id="PIRNR017016"/>
    </source>
</evidence>
<keyword evidence="7 9" id="KW-0496">Mitochondrion</keyword>
<sequence>MSTKQDLGFTHVEFVDPTPLPESVPKVDEVGATSAPLKSASFFIGQYCKDYNDDFMLCKNENNNPEHCLKEGRKVTRCAIDLITKLRENCGKEFEAHWKCLDNKNQEFYACRKPERALNACVFEKLGLEKKIPGSSVDEQIQNKKNPVIRSPLK</sequence>
<comment type="subcellular location">
    <subcellularLocation>
        <location evidence="9">Mitochondrion inner membrane</location>
    </subcellularLocation>
</comment>
<keyword evidence="9" id="KW-0472">Membrane</keyword>
<dbReference type="InterPro" id="IPR016680">
    <property type="entry name" value="NDUFA8"/>
</dbReference>
<dbReference type="PIRSF" id="PIRSF017016">
    <property type="entry name" value="NDUA8"/>
    <property type="match status" value="1"/>
</dbReference>
<evidence type="ECO:0000256" key="6">
    <source>
        <dbReference type="ARBA" id="ARBA00022982"/>
    </source>
</evidence>
<gene>
    <name evidence="11" type="ORF">BCV71DRAFT_288774</name>
</gene>
<organism evidence="11 12">
    <name type="scientific">Rhizopus microsporus</name>
    <dbReference type="NCBI Taxonomy" id="58291"/>
    <lineage>
        <taxon>Eukaryota</taxon>
        <taxon>Fungi</taxon>
        <taxon>Fungi incertae sedis</taxon>
        <taxon>Mucoromycota</taxon>
        <taxon>Mucoromycotina</taxon>
        <taxon>Mucoromycetes</taxon>
        <taxon>Mucorales</taxon>
        <taxon>Mucorineae</taxon>
        <taxon>Rhizopodaceae</taxon>
        <taxon>Rhizopus</taxon>
    </lineage>
</organism>
<feature type="domain" description="CHCH" evidence="10">
    <location>
        <begin position="90"/>
        <end position="123"/>
    </location>
</feature>
<keyword evidence="8" id="KW-1015">Disulfide bond</keyword>
<evidence type="ECO:0000256" key="7">
    <source>
        <dbReference type="ARBA" id="ARBA00023128"/>
    </source>
</evidence>
<dbReference type="AlphaFoldDB" id="A0A0A1PB72"/>
<accession>A0A0A1PB72</accession>
<dbReference type="InterPro" id="IPR010625">
    <property type="entry name" value="CHCH"/>
</dbReference>
<evidence type="ECO:0000256" key="8">
    <source>
        <dbReference type="ARBA" id="ARBA00023157"/>
    </source>
</evidence>
<evidence type="ECO:0000256" key="3">
    <source>
        <dbReference type="ARBA" id="ARBA00022448"/>
    </source>
</evidence>
<evidence type="ECO:0000313" key="11">
    <source>
        <dbReference type="EMBL" id="ORE21596.1"/>
    </source>
</evidence>
<name>A0A0A1PB72_RHIZD</name>
<keyword evidence="5" id="KW-0677">Repeat</keyword>
<dbReference type="GO" id="GO:0005743">
    <property type="term" value="C:mitochondrial inner membrane"/>
    <property type="evidence" value="ECO:0007669"/>
    <property type="project" value="UniProtKB-SubCell"/>
</dbReference>
<dbReference type="PROSITE" id="PS51808">
    <property type="entry name" value="CHCH"/>
    <property type="match status" value="2"/>
</dbReference>
<protein>
    <recommendedName>
        <fullName evidence="9">NADH-ubiquinone oxidoreductase</fullName>
    </recommendedName>
</protein>
<dbReference type="Pfam" id="PF06747">
    <property type="entry name" value="CHCH"/>
    <property type="match status" value="1"/>
</dbReference>
<dbReference type="GO" id="GO:0006120">
    <property type="term" value="P:mitochondrial electron transport, NADH to ubiquinone"/>
    <property type="evidence" value="ECO:0007669"/>
    <property type="project" value="InterPro"/>
</dbReference>